<dbReference type="AlphaFoldDB" id="A0A371FAT7"/>
<organism evidence="1 2">
    <name type="scientific">Mucuna pruriens</name>
    <name type="common">Velvet bean</name>
    <name type="synonym">Dolichos pruriens</name>
    <dbReference type="NCBI Taxonomy" id="157652"/>
    <lineage>
        <taxon>Eukaryota</taxon>
        <taxon>Viridiplantae</taxon>
        <taxon>Streptophyta</taxon>
        <taxon>Embryophyta</taxon>
        <taxon>Tracheophyta</taxon>
        <taxon>Spermatophyta</taxon>
        <taxon>Magnoliopsida</taxon>
        <taxon>eudicotyledons</taxon>
        <taxon>Gunneridae</taxon>
        <taxon>Pentapetalae</taxon>
        <taxon>rosids</taxon>
        <taxon>fabids</taxon>
        <taxon>Fabales</taxon>
        <taxon>Fabaceae</taxon>
        <taxon>Papilionoideae</taxon>
        <taxon>50 kb inversion clade</taxon>
        <taxon>NPAAA clade</taxon>
        <taxon>indigoferoid/millettioid clade</taxon>
        <taxon>Phaseoleae</taxon>
        <taxon>Mucuna</taxon>
    </lineage>
</organism>
<accession>A0A371FAT7</accession>
<dbReference type="OrthoDB" id="1505086at2759"/>
<sequence>MAKHHLHTNTPKSTRRDLHALQRKRHLQLASQVGRSAQVGEVPLRVQPLHGALPAEVFLHVGSHGGGYRHVTLRLHNTTGDVNQTQNPSQVAVENGSRHEQRDVGSHVEQRPRKFSYSLRNIRSHGQRRKTVHPRLVVCLHCRKHLLDLSLLESPMVVLVIQKPE</sequence>
<dbReference type="EMBL" id="QJKJ01009852">
    <property type="protein sequence ID" value="RDX75408.1"/>
    <property type="molecule type" value="Genomic_DNA"/>
</dbReference>
<evidence type="ECO:0000313" key="1">
    <source>
        <dbReference type="EMBL" id="RDX75408.1"/>
    </source>
</evidence>
<evidence type="ECO:0000313" key="2">
    <source>
        <dbReference type="Proteomes" id="UP000257109"/>
    </source>
</evidence>
<proteinExistence type="predicted"/>
<dbReference type="Proteomes" id="UP000257109">
    <property type="component" value="Unassembled WGS sequence"/>
</dbReference>
<name>A0A371FAT7_MUCPR</name>
<comment type="caution">
    <text evidence="1">The sequence shown here is derived from an EMBL/GenBank/DDBJ whole genome shotgun (WGS) entry which is preliminary data.</text>
</comment>
<keyword evidence="2" id="KW-1185">Reference proteome</keyword>
<feature type="non-terminal residue" evidence="1">
    <location>
        <position position="1"/>
    </location>
</feature>
<protein>
    <submittedName>
        <fullName evidence="1">Uncharacterized protein</fullName>
    </submittedName>
</protein>
<reference evidence="1" key="1">
    <citation type="submission" date="2018-05" db="EMBL/GenBank/DDBJ databases">
        <title>Draft genome of Mucuna pruriens seed.</title>
        <authorList>
            <person name="Nnadi N.E."/>
            <person name="Vos R."/>
            <person name="Hasami M.H."/>
            <person name="Devisetty U.K."/>
            <person name="Aguiy J.C."/>
        </authorList>
    </citation>
    <scope>NUCLEOTIDE SEQUENCE [LARGE SCALE GENOMIC DNA]</scope>
    <source>
        <strain evidence="1">JCA_2017</strain>
    </source>
</reference>
<gene>
    <name evidence="1" type="ORF">CR513_44709</name>
</gene>